<dbReference type="InterPro" id="IPR051448">
    <property type="entry name" value="CdaR-like_regulators"/>
</dbReference>
<dbReference type="PANTHER" id="PTHR33744:SF1">
    <property type="entry name" value="DNA-BINDING TRANSCRIPTIONAL ACTIVATOR ADER"/>
    <property type="match status" value="1"/>
</dbReference>
<evidence type="ECO:0000256" key="1">
    <source>
        <dbReference type="ARBA" id="ARBA00006754"/>
    </source>
</evidence>
<dbReference type="InterPro" id="IPR025736">
    <property type="entry name" value="PucR_C-HTH_dom"/>
</dbReference>
<dbReference type="PANTHER" id="PTHR33744">
    <property type="entry name" value="CARBOHYDRATE DIACID REGULATOR"/>
    <property type="match status" value="1"/>
</dbReference>
<organism evidence="4 5">
    <name type="scientific">Streptomyces atratus</name>
    <dbReference type="NCBI Taxonomy" id="1893"/>
    <lineage>
        <taxon>Bacteria</taxon>
        <taxon>Bacillati</taxon>
        <taxon>Actinomycetota</taxon>
        <taxon>Actinomycetes</taxon>
        <taxon>Kitasatosporales</taxon>
        <taxon>Streptomycetaceae</taxon>
        <taxon>Streptomyces</taxon>
    </lineage>
</organism>
<sequence>MSNSEATDGCFGGYTELLATAATTGRRLTRSELNALRAFGEQAAGGGATLRQVVAIHLEAARSAWPGAPASTDSVLAVMAQAIDALAEGYDRAQHFAVRQQEAARREFIDDLLYGRSNLGRLAERAERFGLRLSHAHAVAVAQGPDPYAEGDEVPRRVERAVTGRFGERQILLTTKEGRLICIAPGDQRDVLTYFAKQAHAATDGGRTAIGRAHRGAGGVVHSYEEALNTLDLAVRLGMDTPVLNTADLLVYPVLTRDRQAMADLVRTTLGPLLQTRGGAQTTLDTLTTYFDTGCNATETARRLSLSVRALTYRLERIHQLTHANPTDPHHRYALQTAVIGARLLNWPEQSL</sequence>
<dbReference type="EMBL" id="FPJO01000003">
    <property type="protein sequence ID" value="SFX45583.1"/>
    <property type="molecule type" value="Genomic_DNA"/>
</dbReference>
<dbReference type="RefSeq" id="WP_072484359.1">
    <property type="nucleotide sequence ID" value="NZ_FPJO01000003.1"/>
</dbReference>
<evidence type="ECO:0000259" key="2">
    <source>
        <dbReference type="Pfam" id="PF13556"/>
    </source>
</evidence>
<dbReference type="InterPro" id="IPR042070">
    <property type="entry name" value="PucR_C-HTH_sf"/>
</dbReference>
<dbReference type="AlphaFoldDB" id="A0A1K1X7R1"/>
<gene>
    <name evidence="4" type="ORF">SAMN02787144_1003161</name>
</gene>
<protein>
    <submittedName>
        <fullName evidence="4">PucR C-terminal helix-turn-helix domain-containing protein</fullName>
    </submittedName>
</protein>
<evidence type="ECO:0000313" key="5">
    <source>
        <dbReference type="Proteomes" id="UP000181909"/>
    </source>
</evidence>
<dbReference type="Gene3D" id="1.10.10.2840">
    <property type="entry name" value="PucR C-terminal helix-turn-helix domain"/>
    <property type="match status" value="1"/>
</dbReference>
<evidence type="ECO:0000259" key="3">
    <source>
        <dbReference type="Pfam" id="PF17853"/>
    </source>
</evidence>
<accession>A0A1K1X7R1</accession>
<dbReference type="Pfam" id="PF13556">
    <property type="entry name" value="HTH_30"/>
    <property type="match status" value="1"/>
</dbReference>
<proteinExistence type="inferred from homology"/>
<reference evidence="4 5" key="1">
    <citation type="submission" date="2016-11" db="EMBL/GenBank/DDBJ databases">
        <authorList>
            <person name="Jaros S."/>
            <person name="Januszkiewicz K."/>
            <person name="Wedrychowicz H."/>
        </authorList>
    </citation>
    <scope>NUCLEOTIDE SEQUENCE [LARGE SCALE GENOMIC DNA]</scope>
    <source>
        <strain evidence="4 5">OK807</strain>
    </source>
</reference>
<feature type="domain" description="CdaR GGDEF-like" evidence="3">
    <location>
        <begin position="115"/>
        <end position="232"/>
    </location>
</feature>
<dbReference type="Proteomes" id="UP000181909">
    <property type="component" value="Unassembled WGS sequence"/>
</dbReference>
<dbReference type="Pfam" id="PF17853">
    <property type="entry name" value="GGDEF_2"/>
    <property type="match status" value="1"/>
</dbReference>
<name>A0A1K1X7R1_STRAR</name>
<evidence type="ECO:0000313" key="4">
    <source>
        <dbReference type="EMBL" id="SFX45583.1"/>
    </source>
</evidence>
<feature type="domain" description="PucR C-terminal helix-turn-helix" evidence="2">
    <location>
        <begin position="284"/>
        <end position="339"/>
    </location>
</feature>
<dbReference type="STRING" id="1893.SAMN02787144_1003161"/>
<dbReference type="InterPro" id="IPR041522">
    <property type="entry name" value="CdaR_GGDEF"/>
</dbReference>
<comment type="similarity">
    <text evidence="1">Belongs to the CdaR family.</text>
</comment>